<evidence type="ECO:0000313" key="2">
    <source>
        <dbReference type="EMBL" id="CAN68789.1"/>
    </source>
</evidence>
<feature type="region of interest" description="Disordered" evidence="1">
    <location>
        <begin position="229"/>
        <end position="265"/>
    </location>
</feature>
<feature type="compositionally biased region" description="Low complexity" evidence="1">
    <location>
        <begin position="229"/>
        <end position="240"/>
    </location>
</feature>
<sequence length="296" mass="31759">MGHVASLRPYLDVFYQLGTSSLDPTVNGQLPHALPRLHDAFQTGSLTILCGQSFFFPSKARSMGHPHVFLGDLPPSTLHHLHNKVTSETPALISILRKMECYKPDKEFTDRGLILHVAGYDAGNYRPPHMACPQQYYPPPQQCYPPPQQRYPPPAYPPQGYPPAKYSSPFGYPASGYPPPCGLPPAEYPPPGSYPAAGYPSPCGLPPAEYPPPGSYPAAGYPPPGGHPAVGYPPLGGHPPVGYPPPGGHPTSGYPPPGGHPAAGYPAPGGHPAAWISCSRWILTRTIYSPLWRLES</sequence>
<dbReference type="PRINTS" id="PR01217">
    <property type="entry name" value="PRICHEXTENSN"/>
</dbReference>
<accession>A5C9F0</accession>
<reference evidence="2" key="1">
    <citation type="journal article" date="2007" name="PLoS ONE">
        <title>The first genome sequence of an elite grapevine cultivar (Pinot noir Vitis vinifera L.): coping with a highly heterozygous genome.</title>
        <authorList>
            <person name="Velasco R."/>
            <person name="Zharkikh A."/>
            <person name="Troggio M."/>
            <person name="Cartwright D.A."/>
            <person name="Cestaro A."/>
            <person name="Pruss D."/>
            <person name="Pindo M."/>
            <person name="FitzGerald L.M."/>
            <person name="Vezzulli S."/>
            <person name="Reid J."/>
            <person name="Malacarne G."/>
            <person name="Iliev D."/>
            <person name="Coppola G."/>
            <person name="Wardell B."/>
            <person name="Micheletti D."/>
            <person name="Macalma T."/>
            <person name="Facci M."/>
            <person name="Mitchell J.T."/>
            <person name="Perazzolli M."/>
            <person name="Eldredge G."/>
            <person name="Gatto P."/>
            <person name="Oyzerski R."/>
            <person name="Moretto M."/>
            <person name="Gutin N."/>
            <person name="Stefanini M."/>
            <person name="Chen Y."/>
            <person name="Segala C."/>
            <person name="Davenport C."/>
            <person name="Dematte L."/>
            <person name="Mraz A."/>
            <person name="Battilana J."/>
            <person name="Stormo K."/>
            <person name="Costa F."/>
            <person name="Tao Q."/>
            <person name="Si-Ammour A."/>
            <person name="Harkins T."/>
            <person name="Lackey A."/>
            <person name="Perbost C."/>
            <person name="Taillon B."/>
            <person name="Stella A."/>
            <person name="Solovyev V."/>
            <person name="Fawcett J.A."/>
            <person name="Sterck L."/>
            <person name="Vandepoele K."/>
            <person name="Grando S.M."/>
            <person name="Toppo S."/>
            <person name="Moser C."/>
            <person name="Lanchbury J."/>
            <person name="Bogden R."/>
            <person name="Skolnick M."/>
            <person name="Sgaramella V."/>
            <person name="Bhatnagar S.K."/>
            <person name="Fontana P."/>
            <person name="Gutin A."/>
            <person name="Van de Peer Y."/>
            <person name="Salamini F."/>
            <person name="Viola R."/>
        </authorList>
    </citation>
    <scope>NUCLEOTIDE SEQUENCE</scope>
</reference>
<evidence type="ECO:0000256" key="1">
    <source>
        <dbReference type="SAM" id="MobiDB-lite"/>
    </source>
</evidence>
<organism evidence="2">
    <name type="scientific">Vitis vinifera</name>
    <name type="common">Grape</name>
    <dbReference type="NCBI Taxonomy" id="29760"/>
    <lineage>
        <taxon>Eukaryota</taxon>
        <taxon>Viridiplantae</taxon>
        <taxon>Streptophyta</taxon>
        <taxon>Embryophyta</taxon>
        <taxon>Tracheophyta</taxon>
        <taxon>Spermatophyta</taxon>
        <taxon>Magnoliopsida</taxon>
        <taxon>eudicotyledons</taxon>
        <taxon>Gunneridae</taxon>
        <taxon>Pentapetalae</taxon>
        <taxon>rosids</taxon>
        <taxon>Vitales</taxon>
        <taxon>Vitaceae</taxon>
        <taxon>Viteae</taxon>
        <taxon>Vitis</taxon>
    </lineage>
</organism>
<dbReference type="AlphaFoldDB" id="A5C9F0"/>
<gene>
    <name evidence="2" type="ORF">VITISV_005193</name>
</gene>
<proteinExistence type="predicted"/>
<name>A5C9F0_VITVI</name>
<protein>
    <submittedName>
        <fullName evidence="2">Uncharacterized protein</fullName>
    </submittedName>
</protein>
<feature type="compositionally biased region" description="Pro residues" evidence="1">
    <location>
        <begin position="241"/>
        <end position="259"/>
    </location>
</feature>
<dbReference type="EMBL" id="AM486917">
    <property type="protein sequence ID" value="CAN68789.1"/>
    <property type="molecule type" value="Genomic_DNA"/>
</dbReference>